<dbReference type="PROSITE" id="PS50853">
    <property type="entry name" value="FN3"/>
    <property type="match status" value="1"/>
</dbReference>
<proteinExistence type="predicted"/>
<evidence type="ECO:0000313" key="3">
    <source>
        <dbReference type="Proteomes" id="UP001445076"/>
    </source>
</evidence>
<dbReference type="Pfam" id="PF00041">
    <property type="entry name" value="fn3"/>
    <property type="match status" value="1"/>
</dbReference>
<dbReference type="EMBL" id="JARKIK010000077">
    <property type="protein sequence ID" value="KAK8727088.1"/>
    <property type="molecule type" value="Genomic_DNA"/>
</dbReference>
<feature type="non-terminal residue" evidence="2">
    <location>
        <position position="115"/>
    </location>
</feature>
<feature type="domain" description="Fibronectin type-III" evidence="1">
    <location>
        <begin position="25"/>
        <end position="115"/>
    </location>
</feature>
<comment type="caution">
    <text evidence="2">The sequence shown here is derived from an EMBL/GenBank/DDBJ whole genome shotgun (WGS) entry which is preliminary data.</text>
</comment>
<gene>
    <name evidence="2" type="ORF">OTU49_009934</name>
</gene>
<dbReference type="SMART" id="SM00060">
    <property type="entry name" value="FN3"/>
    <property type="match status" value="1"/>
</dbReference>
<organism evidence="2 3">
    <name type="scientific">Cherax quadricarinatus</name>
    <name type="common">Australian red claw crayfish</name>
    <dbReference type="NCBI Taxonomy" id="27406"/>
    <lineage>
        <taxon>Eukaryota</taxon>
        <taxon>Metazoa</taxon>
        <taxon>Ecdysozoa</taxon>
        <taxon>Arthropoda</taxon>
        <taxon>Crustacea</taxon>
        <taxon>Multicrustacea</taxon>
        <taxon>Malacostraca</taxon>
        <taxon>Eumalacostraca</taxon>
        <taxon>Eucarida</taxon>
        <taxon>Decapoda</taxon>
        <taxon>Pleocyemata</taxon>
        <taxon>Astacidea</taxon>
        <taxon>Parastacoidea</taxon>
        <taxon>Parastacidae</taxon>
        <taxon>Cherax</taxon>
    </lineage>
</organism>
<accession>A0AAW0WHG4</accession>
<dbReference type="AlphaFoldDB" id="A0AAW0WHG4"/>
<sequence>HCTAHNPLGTDSVAVTLSPPSRPHPPINFTVSKVTAGEVWLTWLPGLNGGAPSGYTLKYKASGSPVYQYVEVSGGGARSARVSGLSAATEYTAAIQASNDHGRSHFVSLSFFTLL</sequence>
<protein>
    <recommendedName>
        <fullName evidence="1">Fibronectin type-III domain-containing protein</fullName>
    </recommendedName>
</protein>
<feature type="non-terminal residue" evidence="2">
    <location>
        <position position="1"/>
    </location>
</feature>
<dbReference type="InterPro" id="IPR003961">
    <property type="entry name" value="FN3_dom"/>
</dbReference>
<dbReference type="InterPro" id="IPR036116">
    <property type="entry name" value="FN3_sf"/>
</dbReference>
<evidence type="ECO:0000313" key="2">
    <source>
        <dbReference type="EMBL" id="KAK8727088.1"/>
    </source>
</evidence>
<reference evidence="2 3" key="1">
    <citation type="journal article" date="2024" name="BMC Genomics">
        <title>Genome assembly of redclaw crayfish (Cherax quadricarinatus) provides insights into its immune adaptation and hypoxia tolerance.</title>
        <authorList>
            <person name="Liu Z."/>
            <person name="Zheng J."/>
            <person name="Li H."/>
            <person name="Fang K."/>
            <person name="Wang S."/>
            <person name="He J."/>
            <person name="Zhou D."/>
            <person name="Weng S."/>
            <person name="Chi M."/>
            <person name="Gu Z."/>
            <person name="He J."/>
            <person name="Li F."/>
            <person name="Wang M."/>
        </authorList>
    </citation>
    <scope>NUCLEOTIDE SEQUENCE [LARGE SCALE GENOMIC DNA]</scope>
    <source>
        <strain evidence="2">ZL_2023a</strain>
    </source>
</reference>
<dbReference type="SUPFAM" id="SSF49265">
    <property type="entry name" value="Fibronectin type III"/>
    <property type="match status" value="1"/>
</dbReference>
<dbReference type="CDD" id="cd00063">
    <property type="entry name" value="FN3"/>
    <property type="match status" value="1"/>
</dbReference>
<dbReference type="Gene3D" id="2.60.40.10">
    <property type="entry name" value="Immunoglobulins"/>
    <property type="match status" value="1"/>
</dbReference>
<name>A0AAW0WHG4_CHEQU</name>
<keyword evidence="3" id="KW-1185">Reference proteome</keyword>
<dbReference type="Proteomes" id="UP001445076">
    <property type="component" value="Unassembled WGS sequence"/>
</dbReference>
<evidence type="ECO:0000259" key="1">
    <source>
        <dbReference type="PROSITE" id="PS50853"/>
    </source>
</evidence>
<dbReference type="InterPro" id="IPR013783">
    <property type="entry name" value="Ig-like_fold"/>
</dbReference>